<keyword evidence="1" id="KW-1133">Transmembrane helix</keyword>
<feature type="transmembrane region" description="Helical" evidence="1">
    <location>
        <begin position="1091"/>
        <end position="1115"/>
    </location>
</feature>
<feature type="transmembrane region" description="Helical" evidence="1">
    <location>
        <begin position="943"/>
        <end position="965"/>
    </location>
</feature>
<reference evidence="2" key="2">
    <citation type="submission" date="2023-01" db="EMBL/GenBank/DDBJ databases">
        <title>Gilvimarinus xylanilyticus HB14 isolated from Caulerpa lentillifera aquaculture base in Hainan, China.</title>
        <authorList>
            <person name="Zhang Y.-J."/>
        </authorList>
    </citation>
    <scope>NUCLEOTIDE SEQUENCE</scope>
    <source>
        <strain evidence="2">HB14</strain>
    </source>
</reference>
<dbReference type="AlphaFoldDB" id="A0A9X2KSN4"/>
<evidence type="ECO:0000313" key="3">
    <source>
        <dbReference type="Proteomes" id="UP001139319"/>
    </source>
</evidence>
<keyword evidence="2" id="KW-0645">Protease</keyword>
<keyword evidence="1" id="KW-0472">Membrane</keyword>
<reference evidence="2" key="1">
    <citation type="submission" date="2022-05" db="EMBL/GenBank/DDBJ databases">
        <authorList>
            <person name="Sun H.-N."/>
        </authorList>
    </citation>
    <scope>NUCLEOTIDE SEQUENCE</scope>
    <source>
        <strain evidence="2">HB14</strain>
    </source>
</reference>
<evidence type="ECO:0000313" key="2">
    <source>
        <dbReference type="EMBL" id="MCP8899006.1"/>
    </source>
</evidence>
<feature type="transmembrane region" description="Helical" evidence="1">
    <location>
        <begin position="868"/>
        <end position="886"/>
    </location>
</feature>
<feature type="transmembrane region" description="Helical" evidence="1">
    <location>
        <begin position="322"/>
        <end position="343"/>
    </location>
</feature>
<feature type="transmembrane region" description="Helical" evidence="1">
    <location>
        <begin position="247"/>
        <end position="270"/>
    </location>
</feature>
<feature type="transmembrane region" description="Helical" evidence="1">
    <location>
        <begin position="455"/>
        <end position="475"/>
    </location>
</feature>
<dbReference type="GO" id="GO:0008237">
    <property type="term" value="F:metallopeptidase activity"/>
    <property type="evidence" value="ECO:0007669"/>
    <property type="project" value="UniProtKB-KW"/>
</dbReference>
<keyword evidence="3" id="KW-1185">Reference proteome</keyword>
<keyword evidence="2" id="KW-0378">Hydrolase</keyword>
<evidence type="ECO:0000256" key="1">
    <source>
        <dbReference type="SAM" id="Phobius"/>
    </source>
</evidence>
<feature type="transmembrane region" description="Helical" evidence="1">
    <location>
        <begin position="1043"/>
        <end position="1060"/>
    </location>
</feature>
<dbReference type="EMBL" id="JAMFTH010000001">
    <property type="protein sequence ID" value="MCP8899006.1"/>
    <property type="molecule type" value="Genomic_DNA"/>
</dbReference>
<comment type="caution">
    <text evidence="2">The sequence shown here is derived from an EMBL/GenBank/DDBJ whole genome shotgun (WGS) entry which is preliminary data.</text>
</comment>
<feature type="transmembrane region" description="Helical" evidence="1">
    <location>
        <begin position="599"/>
        <end position="617"/>
    </location>
</feature>
<feature type="transmembrane region" description="Helical" evidence="1">
    <location>
        <begin position="531"/>
        <end position="550"/>
    </location>
</feature>
<sequence length="1135" mass="125493">MFKDDANGFLYSPKVWMLGLLLSLAGAVGAIAFLAKQVPALDVDISFSQSQAVSATETLRANRFPSLEVTRQASDFGRDRHLQNYVELEGGGLEAFRSILHNPNFAPYAWNARLFKPGQQEEFRASFTPTGEPLSFRYEMPQHVEGAALEEEVARALAQNQAREFLGSRFDQYQPLEMDSSTQPNGRVDYTFTYKHSSLVVGEAHPRIELEVKGDTLVRVHPYNHIPEAFNLRFAKMRELNQLISQFSSLSMVLFLVVGGLIPGAIWLVRKHQLKWWAGAKLALVVAAGGAAAHLSGLPLMWMGYATTDTAANFLQKIFLDVGIGFVASLAMLATLFAVAEGLTRQAFANQPRLFSAFKVGSASSYQILGRVGGGYIWTGFFLLYAVGFIMLMQALGGWSPREIGADPNVLANWRPALPPIFQALSAGTWEECLFRAIPLSGAVLLGRHFGRVKLFVAITLVLQAVVFAGAHANYPQLPGYSRLVELFIPALVFGLVFLRFGLIPCIAAHFLYDLVLMSSPLFVAQGEGLWLDRLLVIAAGLLPLGFCLWGRVKAGAWQRLPDAAYNHFQADEPRPAARVHPEISQASTGRAWHFPQHYAWGLLAVGVVLMAAAILVQRPSPLTPFTADRVSVLERADQVMAEQGVTEQAGWLRAARIEDGGHEAKRYVWYEASDAEQGRPEFHQLLGRYLEQPNWAVTYRKFSGPVEQRQESWTVWMTPAAEVIFVSHELPEAATGASLSQPEVLQLARQRIQSLGWTHPDQLELISAQQSERESRTDWTITFADREAFAHDDAYAQIWLKYAGDQLVGQARGVHVPEAHQRETAQKSAAKTPWKVVSVVCAVALIILALFGFFYRRPNRGTFLFKAPLFWCTALALVFFLNTFFWRHQTILGFQTTISLQGQWWGMWIGVGIGAVLFGAIMLVVLQPIFNVRPAQRHITRDLLWGLAVACVLVGANQLLWRYLPVPDIPVLNTGQWASSNPALASIVGSINSVLMALPFISLCIGIGHFLRGRWQLGVVTVLALVWAVTQALSGWHFSADVIHNLVVVWFVAGAVYLARYRELGVILAAVGFYFALAPLNSAVHAQYPGATLFGLLAAIFGLAVTAALVWHWYSRSQAAASNQSPDRNEEPAQ</sequence>
<feature type="transmembrane region" description="Helical" evidence="1">
    <location>
        <begin position="487"/>
        <end position="511"/>
    </location>
</feature>
<feature type="transmembrane region" description="Helical" evidence="1">
    <location>
        <begin position="906"/>
        <end position="931"/>
    </location>
</feature>
<proteinExistence type="predicted"/>
<gene>
    <name evidence="2" type="ORF">M6D89_06810</name>
</gene>
<keyword evidence="1" id="KW-0812">Transmembrane</keyword>
<keyword evidence="2" id="KW-0482">Metalloprotease</keyword>
<feature type="transmembrane region" description="Helical" evidence="1">
    <location>
        <begin position="282"/>
        <end position="302"/>
    </location>
</feature>
<feature type="transmembrane region" description="Helical" evidence="1">
    <location>
        <begin position="1067"/>
        <end position="1085"/>
    </location>
</feature>
<feature type="transmembrane region" description="Helical" evidence="1">
    <location>
        <begin position="375"/>
        <end position="396"/>
    </location>
</feature>
<feature type="transmembrane region" description="Helical" evidence="1">
    <location>
        <begin position="837"/>
        <end position="856"/>
    </location>
</feature>
<organism evidence="2 3">
    <name type="scientific">Gilvimarinus xylanilyticus</name>
    <dbReference type="NCBI Taxonomy" id="2944139"/>
    <lineage>
        <taxon>Bacteria</taxon>
        <taxon>Pseudomonadati</taxon>
        <taxon>Pseudomonadota</taxon>
        <taxon>Gammaproteobacteria</taxon>
        <taxon>Cellvibrionales</taxon>
        <taxon>Cellvibrionaceae</taxon>
        <taxon>Gilvimarinus</taxon>
    </lineage>
</organism>
<dbReference type="RefSeq" id="WP_253967269.1">
    <property type="nucleotide sequence ID" value="NZ_JAMFTH010000001.1"/>
</dbReference>
<dbReference type="Proteomes" id="UP001139319">
    <property type="component" value="Unassembled WGS sequence"/>
</dbReference>
<accession>A0A9X2KSN4</accession>
<feature type="transmembrane region" description="Helical" evidence="1">
    <location>
        <begin position="1018"/>
        <end position="1037"/>
    </location>
</feature>
<feature type="transmembrane region" description="Helical" evidence="1">
    <location>
        <begin position="985"/>
        <end position="1006"/>
    </location>
</feature>
<name>A0A9X2KSN4_9GAMM</name>
<protein>
    <submittedName>
        <fullName evidence="2">CPBP family intramembrane metalloprotease</fullName>
    </submittedName>
</protein>